<feature type="transmembrane region" description="Helical" evidence="5">
    <location>
        <begin position="66"/>
        <end position="86"/>
    </location>
</feature>
<feature type="domain" description="Major facilitator superfamily (MFS) profile" evidence="6">
    <location>
        <begin position="20"/>
        <end position="460"/>
    </location>
</feature>
<dbReference type="PANTHER" id="PTHR23503:SF108">
    <property type="entry name" value="MAJOR FACILITATOR SUPERFAMILY (MFS) PROFILE DOMAIN-CONTAINING PROTEIN"/>
    <property type="match status" value="1"/>
</dbReference>
<evidence type="ECO:0000256" key="3">
    <source>
        <dbReference type="ARBA" id="ARBA00022989"/>
    </source>
</evidence>
<name>A0AAD4N1S4_9BILA</name>
<comment type="caution">
    <text evidence="7">The sequence shown here is derived from an EMBL/GenBank/DDBJ whole genome shotgun (WGS) entry which is preliminary data.</text>
</comment>
<evidence type="ECO:0000256" key="2">
    <source>
        <dbReference type="ARBA" id="ARBA00022692"/>
    </source>
</evidence>
<dbReference type="Gene3D" id="1.20.1250.20">
    <property type="entry name" value="MFS general substrate transporter like domains"/>
    <property type="match status" value="1"/>
</dbReference>
<dbReference type="InterPro" id="IPR005828">
    <property type="entry name" value="MFS_sugar_transport-like"/>
</dbReference>
<feature type="transmembrane region" description="Helical" evidence="5">
    <location>
        <begin position="338"/>
        <end position="356"/>
    </location>
</feature>
<dbReference type="SUPFAM" id="SSF103473">
    <property type="entry name" value="MFS general substrate transporter"/>
    <property type="match status" value="1"/>
</dbReference>
<proteinExistence type="predicted"/>
<feature type="transmembrane region" description="Helical" evidence="5">
    <location>
        <begin position="435"/>
        <end position="456"/>
    </location>
</feature>
<dbReference type="InterPro" id="IPR045263">
    <property type="entry name" value="GLUT"/>
</dbReference>
<feature type="transmembrane region" description="Helical" evidence="5">
    <location>
        <begin position="310"/>
        <end position="331"/>
    </location>
</feature>
<feature type="transmembrane region" description="Helical" evidence="5">
    <location>
        <begin position="160"/>
        <end position="182"/>
    </location>
</feature>
<dbReference type="PANTHER" id="PTHR23503">
    <property type="entry name" value="SOLUTE CARRIER FAMILY 2"/>
    <property type="match status" value="1"/>
</dbReference>
<keyword evidence="2 5" id="KW-0812">Transmembrane</keyword>
<evidence type="ECO:0000256" key="5">
    <source>
        <dbReference type="SAM" id="Phobius"/>
    </source>
</evidence>
<evidence type="ECO:0000313" key="8">
    <source>
        <dbReference type="Proteomes" id="UP001201812"/>
    </source>
</evidence>
<evidence type="ECO:0000313" key="7">
    <source>
        <dbReference type="EMBL" id="KAI1710765.1"/>
    </source>
</evidence>
<keyword evidence="7" id="KW-0813">Transport</keyword>
<accession>A0AAD4N1S4</accession>
<dbReference type="EMBL" id="JAKKPZ010000024">
    <property type="protein sequence ID" value="KAI1710765.1"/>
    <property type="molecule type" value="Genomic_DNA"/>
</dbReference>
<reference evidence="7" key="1">
    <citation type="submission" date="2022-01" db="EMBL/GenBank/DDBJ databases">
        <title>Genome Sequence Resource for Two Populations of Ditylenchus destructor, the Migratory Endoparasitic Phytonematode.</title>
        <authorList>
            <person name="Zhang H."/>
            <person name="Lin R."/>
            <person name="Xie B."/>
        </authorList>
    </citation>
    <scope>NUCLEOTIDE SEQUENCE</scope>
    <source>
        <strain evidence="7">BazhouSP</strain>
    </source>
</reference>
<keyword evidence="7" id="KW-0762">Sugar transport</keyword>
<dbReference type="AlphaFoldDB" id="A0AAD4N1S4"/>
<keyword evidence="3 5" id="KW-1133">Transmembrane helix</keyword>
<protein>
    <submittedName>
        <fullName evidence="7">Sugar transporter domain-containing protein</fullName>
    </submittedName>
</protein>
<feature type="transmembrane region" description="Helical" evidence="5">
    <location>
        <begin position="409"/>
        <end position="429"/>
    </location>
</feature>
<feature type="transmembrane region" description="Helical" evidence="5">
    <location>
        <begin position="277"/>
        <end position="295"/>
    </location>
</feature>
<organism evidence="7 8">
    <name type="scientific">Ditylenchus destructor</name>
    <dbReference type="NCBI Taxonomy" id="166010"/>
    <lineage>
        <taxon>Eukaryota</taxon>
        <taxon>Metazoa</taxon>
        <taxon>Ecdysozoa</taxon>
        <taxon>Nematoda</taxon>
        <taxon>Chromadorea</taxon>
        <taxon>Rhabditida</taxon>
        <taxon>Tylenchina</taxon>
        <taxon>Tylenchomorpha</taxon>
        <taxon>Sphaerularioidea</taxon>
        <taxon>Anguinidae</taxon>
        <taxon>Anguininae</taxon>
        <taxon>Ditylenchus</taxon>
    </lineage>
</organism>
<dbReference type="Proteomes" id="UP001201812">
    <property type="component" value="Unassembled WGS sequence"/>
</dbReference>
<comment type="subcellular location">
    <subcellularLocation>
        <location evidence="1">Membrane</location>
        <topology evidence="1">Multi-pass membrane protein</topology>
    </subcellularLocation>
</comment>
<keyword evidence="8" id="KW-1185">Reference proteome</keyword>
<evidence type="ECO:0000259" key="6">
    <source>
        <dbReference type="PROSITE" id="PS50850"/>
    </source>
</evidence>
<dbReference type="GO" id="GO:0016020">
    <property type="term" value="C:membrane"/>
    <property type="evidence" value="ECO:0007669"/>
    <property type="project" value="UniProtKB-SubCell"/>
</dbReference>
<keyword evidence="4 5" id="KW-0472">Membrane</keyword>
<feature type="transmembrane region" description="Helical" evidence="5">
    <location>
        <begin position="12"/>
        <end position="30"/>
    </location>
</feature>
<dbReference type="InterPro" id="IPR036259">
    <property type="entry name" value="MFS_trans_sf"/>
</dbReference>
<feature type="transmembrane region" description="Helical" evidence="5">
    <location>
        <begin position="376"/>
        <end position="397"/>
    </location>
</feature>
<dbReference type="Pfam" id="PF00083">
    <property type="entry name" value="Sugar_tr"/>
    <property type="match status" value="1"/>
</dbReference>
<dbReference type="InterPro" id="IPR020846">
    <property type="entry name" value="MFS_dom"/>
</dbReference>
<sequence>MGKVSKFAPGGSTFKTVFYVSIFSFMTKFYRAFAMGYTNTAGESFKRWINQSFLQRGVQLSVSMSMWLWSMELNSLILGDFIGTIFTPFLTDRIGRRATLLVANIGVASASLLGALSIASGYPELFLLARIFGATMASINFGALILLLMECPTSKLRGTCYFLSGTAFKAVVVVGLTLGMEIVLGRNLVLLVGLGAIPSTICILMILLIKETPKFLLVTRKDKEAAVKSLMFYQGSKVDAEKILNETLKEEEDASQSTLAISEAIKELFCQPHLRRAITVGFCALHLQVGIWPMTTEILSAHYSEYDAEIYSAILFASNFCGGLFGAVIISRVSRRKMLIGSSVVNTMALAAYVLFDRLAFYWWPNLSYAGLASMLFYNVSYGMGVGSIAPYINAELLPQLHRSVGQSVVYCVGLAISFTISLVMVPAFETYDVWVFVPLFIIPNAFCVVYLVAYLPETRGREIHEIVEELKRTCGVNLVKKLSQISMKRRPSSKR</sequence>
<evidence type="ECO:0000256" key="4">
    <source>
        <dbReference type="ARBA" id="ARBA00023136"/>
    </source>
</evidence>
<feature type="transmembrane region" description="Helical" evidence="5">
    <location>
        <begin position="98"/>
        <end position="119"/>
    </location>
</feature>
<evidence type="ECO:0000256" key="1">
    <source>
        <dbReference type="ARBA" id="ARBA00004141"/>
    </source>
</evidence>
<feature type="transmembrane region" description="Helical" evidence="5">
    <location>
        <begin position="188"/>
        <end position="209"/>
    </location>
</feature>
<dbReference type="PROSITE" id="PS50850">
    <property type="entry name" value="MFS"/>
    <property type="match status" value="1"/>
</dbReference>
<dbReference type="GO" id="GO:0015149">
    <property type="term" value="F:hexose transmembrane transporter activity"/>
    <property type="evidence" value="ECO:0007669"/>
    <property type="project" value="TreeGrafter"/>
</dbReference>
<feature type="transmembrane region" description="Helical" evidence="5">
    <location>
        <begin position="125"/>
        <end position="148"/>
    </location>
</feature>
<gene>
    <name evidence="7" type="ORF">DdX_10464</name>
</gene>